<gene>
    <name evidence="1" type="ORF">LDX50_26325</name>
</gene>
<accession>A0A9X1HX70</accession>
<organism evidence="1 2">
    <name type="scientific">Fulvivirga sedimenti</name>
    <dbReference type="NCBI Taxonomy" id="2879465"/>
    <lineage>
        <taxon>Bacteria</taxon>
        <taxon>Pseudomonadati</taxon>
        <taxon>Bacteroidota</taxon>
        <taxon>Cytophagia</taxon>
        <taxon>Cytophagales</taxon>
        <taxon>Fulvivirgaceae</taxon>
        <taxon>Fulvivirga</taxon>
    </lineage>
</organism>
<evidence type="ECO:0000313" key="1">
    <source>
        <dbReference type="EMBL" id="MCA6078417.1"/>
    </source>
</evidence>
<dbReference type="InterPro" id="IPR046525">
    <property type="entry name" value="DUF6702"/>
</dbReference>
<sequence>MKKFLYFTLVAAGMMLTAAHPIHVSVADVEFVPDKQELQIIVRIFTDDLEREIRQEINKPKVDILIPGEGLTSDGLFKDYLNKHIRFNVNGKDAAYQYLGHEVDAGSVICYLLIDKVKKLESLQVKNDILLSIYDDQVNLVHITIDDDIQTMKFVRGEENQSKTFK</sequence>
<reference evidence="1" key="1">
    <citation type="submission" date="2021-09" db="EMBL/GenBank/DDBJ databases">
        <title>Fulvivirga sp. isolated from coastal sediment.</title>
        <authorList>
            <person name="Yu H."/>
        </authorList>
    </citation>
    <scope>NUCLEOTIDE SEQUENCE</scope>
    <source>
        <strain evidence="1">1062</strain>
    </source>
</reference>
<dbReference type="EMBL" id="JAIXNE010000006">
    <property type="protein sequence ID" value="MCA6078417.1"/>
    <property type="molecule type" value="Genomic_DNA"/>
</dbReference>
<comment type="caution">
    <text evidence="1">The sequence shown here is derived from an EMBL/GenBank/DDBJ whole genome shotgun (WGS) entry which is preliminary data.</text>
</comment>
<dbReference type="AlphaFoldDB" id="A0A9X1HX70"/>
<dbReference type="Pfam" id="PF20420">
    <property type="entry name" value="DUF6702"/>
    <property type="match status" value="1"/>
</dbReference>
<name>A0A9X1HX70_9BACT</name>
<dbReference type="RefSeq" id="WP_225699277.1">
    <property type="nucleotide sequence ID" value="NZ_JAIXNE010000006.1"/>
</dbReference>
<proteinExistence type="predicted"/>
<keyword evidence="2" id="KW-1185">Reference proteome</keyword>
<evidence type="ECO:0000313" key="2">
    <source>
        <dbReference type="Proteomes" id="UP001139409"/>
    </source>
</evidence>
<protein>
    <recommendedName>
        <fullName evidence="3">Peptidase E</fullName>
    </recommendedName>
</protein>
<evidence type="ECO:0008006" key="3">
    <source>
        <dbReference type="Google" id="ProtNLM"/>
    </source>
</evidence>
<dbReference type="Proteomes" id="UP001139409">
    <property type="component" value="Unassembled WGS sequence"/>
</dbReference>